<feature type="compositionally biased region" description="Gly residues" evidence="1">
    <location>
        <begin position="83"/>
        <end position="93"/>
    </location>
</feature>
<feature type="compositionally biased region" description="Basic and acidic residues" evidence="1">
    <location>
        <begin position="216"/>
        <end position="227"/>
    </location>
</feature>
<evidence type="ECO:0000313" key="3">
    <source>
        <dbReference type="Proteomes" id="UP001388673"/>
    </source>
</evidence>
<feature type="compositionally biased region" description="Low complexity" evidence="1">
    <location>
        <begin position="14"/>
        <end position="39"/>
    </location>
</feature>
<reference evidence="2 3" key="1">
    <citation type="journal article" date="2024" name="bioRxiv">
        <title>Comparative genomics of Cryptococcus and Kwoniella reveals pathogenesis evolution and contrasting karyotype dynamics via intercentromeric recombination or chromosome fusion.</title>
        <authorList>
            <person name="Coelho M.A."/>
            <person name="David-Palma M."/>
            <person name="Shea T."/>
            <person name="Bowers K."/>
            <person name="McGinley-Smith S."/>
            <person name="Mohammad A.W."/>
            <person name="Gnirke A."/>
            <person name="Yurkov A.M."/>
            <person name="Nowrousian M."/>
            <person name="Sun S."/>
            <person name="Cuomo C.A."/>
            <person name="Heitman J."/>
        </authorList>
    </citation>
    <scope>NUCLEOTIDE SEQUENCE [LARGE SCALE GENOMIC DNA]</scope>
    <source>
        <strain evidence="2 3">CBS 13917</strain>
    </source>
</reference>
<keyword evidence="3" id="KW-1185">Reference proteome</keyword>
<dbReference type="EMBL" id="JBCAWK010000002">
    <property type="protein sequence ID" value="KAK8866135.1"/>
    <property type="molecule type" value="Genomic_DNA"/>
</dbReference>
<feature type="compositionally biased region" description="Low complexity" evidence="1">
    <location>
        <begin position="56"/>
        <end position="66"/>
    </location>
</feature>
<dbReference type="AlphaFoldDB" id="A0AAW0Z5C1"/>
<organism evidence="2 3">
    <name type="scientific">Kwoniella newhampshirensis</name>
    <dbReference type="NCBI Taxonomy" id="1651941"/>
    <lineage>
        <taxon>Eukaryota</taxon>
        <taxon>Fungi</taxon>
        <taxon>Dikarya</taxon>
        <taxon>Basidiomycota</taxon>
        <taxon>Agaricomycotina</taxon>
        <taxon>Tremellomycetes</taxon>
        <taxon>Tremellales</taxon>
        <taxon>Cryptococcaceae</taxon>
        <taxon>Kwoniella</taxon>
    </lineage>
</organism>
<evidence type="ECO:0000313" key="2">
    <source>
        <dbReference type="EMBL" id="KAK8866135.1"/>
    </source>
</evidence>
<feature type="compositionally biased region" description="Polar residues" evidence="1">
    <location>
        <begin position="149"/>
        <end position="158"/>
    </location>
</feature>
<feature type="compositionally biased region" description="Polar residues" evidence="1">
    <location>
        <begin position="348"/>
        <end position="358"/>
    </location>
</feature>
<name>A0AAW0Z5C1_9TREE</name>
<protein>
    <submittedName>
        <fullName evidence="2">Uncharacterized protein</fullName>
    </submittedName>
</protein>
<gene>
    <name evidence="2" type="ORF">IAR55_001286</name>
</gene>
<dbReference type="PANTHER" id="PTHR38703">
    <property type="entry name" value="CHROMOSOME 8, WHOLE GENOME SHOTGUN SEQUENCE"/>
    <property type="match status" value="1"/>
</dbReference>
<feature type="compositionally biased region" description="Polar residues" evidence="1">
    <location>
        <begin position="604"/>
        <end position="615"/>
    </location>
</feature>
<feature type="compositionally biased region" description="Polar residues" evidence="1">
    <location>
        <begin position="40"/>
        <end position="51"/>
    </location>
</feature>
<comment type="caution">
    <text evidence="2">The sequence shown here is derived from an EMBL/GenBank/DDBJ whole genome shotgun (WGS) entry which is preliminary data.</text>
</comment>
<accession>A0AAW0Z5C1</accession>
<feature type="region of interest" description="Disordered" evidence="1">
    <location>
        <begin position="590"/>
        <end position="618"/>
    </location>
</feature>
<feature type="region of interest" description="Disordered" evidence="1">
    <location>
        <begin position="1"/>
        <end position="364"/>
    </location>
</feature>
<dbReference type="RefSeq" id="XP_066805614.1">
    <property type="nucleotide sequence ID" value="XM_066944413.1"/>
</dbReference>
<proteinExistence type="predicted"/>
<dbReference type="Proteomes" id="UP001388673">
    <property type="component" value="Unassembled WGS sequence"/>
</dbReference>
<sequence length="664" mass="71873">MPSLLSKFRHRKTPSTSSANSTSAPPSPTSPSSRQQASPVQSSSPTFANNDPPTPSRTSLSTPTRSKLADSGPPQLPPIGAASGFGVGSGGGPIDRSDEDVVLIDKNPSGYIDYGRDHTGHQVPFVDESHRPDLPTTSSNVNNPPPATINYTSPSSLLAHQAPGTMPSAKPLPPVPEVRSTGGEAPNTSTFPVPPHHSGLTVPGDDDFTPPVPPRSPDRHSVSRPARDQTSPPPMPHVTSVNRAAVFGSGDDRPGIIPSSSRPPRSDEQGLHGRFGHVDSLTQREQDPGSESTSRRTSGRRSVEVPKRATSLNPRAARLPGNGANISDDGSSYSDEDDDERNDYDTFPRQTQSGTDRTQGYDPDLIKPFEGIQLTDRSRAGNLGQGQGFDNDRRARVELLPKIEPDLSPSQYIAAYLARQEVASGFTPVKSLDSAYLPEPHSPALEAERLAMVEKLLTESSRRRAERGSLNPQGRQWFSAVGLENAIGKPDTVDVETQWLEPVIKETIYRKEINEYCIVINREIHKYHIYPKIQPIHDTDPIRLPTLHRIFSPLTGKWHEVEGDAAAIAILGQDTFNNGPKEVREIRRPALPGLEPMTEESGARSGSTTGVSGLTQGAKRVFGGGLTGRILEREYPVGGRETDWRVVRRHGDMSGSRQDVGLAM</sequence>
<dbReference type="GeneID" id="92178545"/>
<evidence type="ECO:0000256" key="1">
    <source>
        <dbReference type="SAM" id="MobiDB-lite"/>
    </source>
</evidence>
<dbReference type="PANTHER" id="PTHR38703:SF1">
    <property type="entry name" value="ALLERGEN"/>
    <property type="match status" value="1"/>
</dbReference>
<dbReference type="KEGG" id="kne:92178545"/>